<name>A0AAX2JD81_9FUSO</name>
<keyword evidence="7" id="KW-0479">Metal-binding</keyword>
<comment type="cofactor">
    <cofactor evidence="2">
        <name>Mg(2+)</name>
        <dbReference type="ChEBI" id="CHEBI:18420"/>
    </cofactor>
</comment>
<comment type="similarity">
    <text evidence="4">Belongs to the peptidase M29 family.</text>
</comment>
<dbReference type="GO" id="GO:0008237">
    <property type="term" value="F:metallopeptidase activity"/>
    <property type="evidence" value="ECO:0007669"/>
    <property type="project" value="UniProtKB-KW"/>
</dbReference>
<evidence type="ECO:0000256" key="2">
    <source>
        <dbReference type="ARBA" id="ARBA00001946"/>
    </source>
</evidence>
<dbReference type="InterPro" id="IPR035097">
    <property type="entry name" value="M29_N-terminal"/>
</dbReference>
<dbReference type="RefSeq" id="WP_005981638.1">
    <property type="nucleotide sequence ID" value="NZ_CABKNW010000005.1"/>
</dbReference>
<accession>A0AAX2JD81</accession>
<dbReference type="InterPro" id="IPR000787">
    <property type="entry name" value="Peptidase_M29"/>
</dbReference>
<evidence type="ECO:0000256" key="5">
    <source>
        <dbReference type="ARBA" id="ARBA00022438"/>
    </source>
</evidence>
<dbReference type="Pfam" id="PF02073">
    <property type="entry name" value="Peptidase_M29"/>
    <property type="match status" value="1"/>
</dbReference>
<dbReference type="Proteomes" id="UP000249008">
    <property type="component" value="Chromosome 1"/>
</dbReference>
<keyword evidence="6" id="KW-0645">Protease</keyword>
<dbReference type="PANTHER" id="PTHR34448">
    <property type="entry name" value="AMINOPEPTIDASE"/>
    <property type="match status" value="1"/>
</dbReference>
<proteinExistence type="inferred from homology"/>
<dbReference type="PRINTS" id="PR00919">
    <property type="entry name" value="THERMOPTASE"/>
</dbReference>
<dbReference type="GO" id="GO:0046872">
    <property type="term" value="F:metal ion binding"/>
    <property type="evidence" value="ECO:0007669"/>
    <property type="project" value="UniProtKB-KW"/>
</dbReference>
<keyword evidence="9" id="KW-0482">Metalloprotease</keyword>
<dbReference type="EMBL" id="LS483487">
    <property type="protein sequence ID" value="SQJ07313.1"/>
    <property type="molecule type" value="Genomic_DNA"/>
</dbReference>
<evidence type="ECO:0000256" key="3">
    <source>
        <dbReference type="ARBA" id="ARBA00001947"/>
    </source>
</evidence>
<evidence type="ECO:0000313" key="11">
    <source>
        <dbReference type="Proteomes" id="UP000249008"/>
    </source>
</evidence>
<gene>
    <name evidence="10" type="ORF">NCTC12112_02156</name>
</gene>
<keyword evidence="5 10" id="KW-0031">Aminopeptidase</keyword>
<evidence type="ECO:0000313" key="10">
    <source>
        <dbReference type="EMBL" id="SQJ07313.1"/>
    </source>
</evidence>
<evidence type="ECO:0000256" key="4">
    <source>
        <dbReference type="ARBA" id="ARBA00008236"/>
    </source>
</evidence>
<keyword evidence="8 10" id="KW-0378">Hydrolase</keyword>
<dbReference type="EC" id="3.4.11.-" evidence="10"/>
<evidence type="ECO:0000256" key="6">
    <source>
        <dbReference type="ARBA" id="ARBA00022670"/>
    </source>
</evidence>
<comment type="cofactor">
    <cofactor evidence="1">
        <name>Co(2+)</name>
        <dbReference type="ChEBI" id="CHEBI:48828"/>
    </cofactor>
</comment>
<dbReference type="GO" id="GO:0004177">
    <property type="term" value="F:aminopeptidase activity"/>
    <property type="evidence" value="ECO:0007669"/>
    <property type="project" value="UniProtKB-KW"/>
</dbReference>
<evidence type="ECO:0000256" key="7">
    <source>
        <dbReference type="ARBA" id="ARBA00022723"/>
    </source>
</evidence>
<protein>
    <submittedName>
        <fullName evidence="10">Aminopeptidase 2</fullName>
        <ecNumber evidence="10">3.4.11.-</ecNumber>
    </submittedName>
</protein>
<dbReference type="PANTHER" id="PTHR34448:SF3">
    <property type="entry name" value="AMINOPEPTIDASE AMPS"/>
    <property type="match status" value="1"/>
</dbReference>
<evidence type="ECO:0000256" key="8">
    <source>
        <dbReference type="ARBA" id="ARBA00022801"/>
    </source>
</evidence>
<dbReference type="InterPro" id="IPR052170">
    <property type="entry name" value="M29_Exopeptidase"/>
</dbReference>
<dbReference type="AlphaFoldDB" id="A0AAX2JD81"/>
<dbReference type="GO" id="GO:0006508">
    <property type="term" value="P:proteolysis"/>
    <property type="evidence" value="ECO:0007669"/>
    <property type="project" value="UniProtKB-KW"/>
</dbReference>
<reference evidence="10 11" key="1">
    <citation type="submission" date="2018-06" db="EMBL/GenBank/DDBJ databases">
        <authorList>
            <consortium name="Pathogen Informatics"/>
            <person name="Doyle S."/>
        </authorList>
    </citation>
    <scope>NUCLEOTIDE SEQUENCE [LARGE SCALE GENOMIC DNA]</scope>
    <source>
        <strain evidence="10 11">NCTC12112</strain>
    </source>
</reference>
<dbReference type="GeneID" id="78453444"/>
<sequence>MEKKIEKYVELAVKIGINLQQGQILVINSPVETADFTRKIVEAAYKNGAKEVIVHWNDEICGKYKYLYGAEELFENYPQWQVESVMEYMRKGAAFLSVYASDPELLKDVEQNKIAKYQRARSRALKEYYDKILNNYNQWCVVSVPTDAWAGKIFPELTKEESKEKLWDLIFSIVRADKENPIEEWKKHLNSLKENMNYLNKKKFKKLIYKNSLGTNLEIGLPEGHIWTAGGETSKEGVYFVANMPTEEIFTLPKKDEVNGIVYSSKPFSYGGNLIENFSLTFKEGKVVDFSAEKGKEILKQLLKSDEGSSYLGEVALVPYDSPISNSNTIFYNTLFDENASCHLALGQAYPICLENGSEMDESQLREKGVNISMVHEDFMVGTSDLEVIGIDHLGNETLIMKNGNFAFTEK</sequence>
<dbReference type="Gene3D" id="3.40.1830.10">
    <property type="entry name" value="Thermophilic metalloprotease (M29)"/>
    <property type="match status" value="1"/>
</dbReference>
<organism evidence="10 11">
    <name type="scientific">Fusobacterium ulcerans</name>
    <dbReference type="NCBI Taxonomy" id="861"/>
    <lineage>
        <taxon>Bacteria</taxon>
        <taxon>Fusobacteriati</taxon>
        <taxon>Fusobacteriota</taxon>
        <taxon>Fusobacteriia</taxon>
        <taxon>Fusobacteriales</taxon>
        <taxon>Fusobacteriaceae</taxon>
        <taxon>Fusobacterium</taxon>
    </lineage>
</organism>
<evidence type="ECO:0000256" key="1">
    <source>
        <dbReference type="ARBA" id="ARBA00001941"/>
    </source>
</evidence>
<dbReference type="KEGG" id="ful:C4N20_01395"/>
<evidence type="ECO:0000256" key="9">
    <source>
        <dbReference type="ARBA" id="ARBA00023049"/>
    </source>
</evidence>
<dbReference type="SUPFAM" id="SSF144052">
    <property type="entry name" value="Thermophilic metalloprotease-like"/>
    <property type="match status" value="1"/>
</dbReference>
<comment type="cofactor">
    <cofactor evidence="3">
        <name>Zn(2+)</name>
        <dbReference type="ChEBI" id="CHEBI:29105"/>
    </cofactor>
</comment>